<organism evidence="4 5">
    <name type="scientific">Crenichthys baileyi</name>
    <name type="common">White River springfish</name>
    <dbReference type="NCBI Taxonomy" id="28760"/>
    <lineage>
        <taxon>Eukaryota</taxon>
        <taxon>Metazoa</taxon>
        <taxon>Chordata</taxon>
        <taxon>Craniata</taxon>
        <taxon>Vertebrata</taxon>
        <taxon>Euteleostomi</taxon>
        <taxon>Actinopterygii</taxon>
        <taxon>Neopterygii</taxon>
        <taxon>Teleostei</taxon>
        <taxon>Neoteleostei</taxon>
        <taxon>Acanthomorphata</taxon>
        <taxon>Ovalentaria</taxon>
        <taxon>Atherinomorphae</taxon>
        <taxon>Cyprinodontiformes</taxon>
        <taxon>Goodeidae</taxon>
        <taxon>Crenichthys</taxon>
    </lineage>
</organism>
<evidence type="ECO:0000256" key="1">
    <source>
        <dbReference type="ARBA" id="ARBA00023180"/>
    </source>
</evidence>
<evidence type="ECO:0000313" key="4">
    <source>
        <dbReference type="EMBL" id="KAK5620320.1"/>
    </source>
</evidence>
<evidence type="ECO:0000256" key="2">
    <source>
        <dbReference type="SAM" id="MobiDB-lite"/>
    </source>
</evidence>
<dbReference type="Gene3D" id="3.30.500.10">
    <property type="entry name" value="MHC class I-like antigen recognition-like"/>
    <property type="match status" value="1"/>
</dbReference>
<evidence type="ECO:0008006" key="6">
    <source>
        <dbReference type="Google" id="ProtNLM"/>
    </source>
</evidence>
<dbReference type="GO" id="GO:0005615">
    <property type="term" value="C:extracellular space"/>
    <property type="evidence" value="ECO:0007669"/>
    <property type="project" value="TreeGrafter"/>
</dbReference>
<dbReference type="InterPro" id="IPR037055">
    <property type="entry name" value="MHC_I-like_Ag-recog_sf"/>
</dbReference>
<dbReference type="Proteomes" id="UP001311232">
    <property type="component" value="Unassembled WGS sequence"/>
</dbReference>
<dbReference type="PANTHER" id="PTHR16675:SF193">
    <property type="entry name" value="LOC571647 PROTEIN-RELATED"/>
    <property type="match status" value="1"/>
</dbReference>
<dbReference type="InterPro" id="IPR011162">
    <property type="entry name" value="MHC_I/II-like_Ag-recog"/>
</dbReference>
<dbReference type="PANTHER" id="PTHR16675">
    <property type="entry name" value="MHC CLASS I-RELATED"/>
    <property type="match status" value="1"/>
</dbReference>
<feature type="region of interest" description="Disordered" evidence="2">
    <location>
        <begin position="75"/>
        <end position="100"/>
    </location>
</feature>
<keyword evidence="5" id="KW-1185">Reference proteome</keyword>
<evidence type="ECO:0000256" key="3">
    <source>
        <dbReference type="SAM" id="SignalP"/>
    </source>
</evidence>
<keyword evidence="3" id="KW-0732">Signal</keyword>
<feature type="signal peptide" evidence="3">
    <location>
        <begin position="1"/>
        <end position="18"/>
    </location>
</feature>
<sequence>MSLRVLLVLVGTAMTVYSEKHSLTYIYTAYSKPVGLPGIHEFTAMGLLDNRMIDYFDSDNQEKVPKQDWMKKHLLKKSTGKKAPSPERASSNGSRSTSTY</sequence>
<proteinExistence type="predicted"/>
<protein>
    <recommendedName>
        <fullName evidence="6">MHC class I-like antigen recognition-like domain-containing protein</fullName>
    </recommendedName>
</protein>
<reference evidence="4 5" key="1">
    <citation type="submission" date="2021-06" db="EMBL/GenBank/DDBJ databases">
        <authorList>
            <person name="Palmer J.M."/>
        </authorList>
    </citation>
    <scope>NUCLEOTIDE SEQUENCE [LARGE SCALE GENOMIC DNA]</scope>
    <source>
        <strain evidence="4 5">MEX-2019</strain>
        <tissue evidence="4">Muscle</tissue>
    </source>
</reference>
<dbReference type="GO" id="GO:0009897">
    <property type="term" value="C:external side of plasma membrane"/>
    <property type="evidence" value="ECO:0007669"/>
    <property type="project" value="TreeGrafter"/>
</dbReference>
<comment type="caution">
    <text evidence="4">The sequence shown here is derived from an EMBL/GenBank/DDBJ whole genome shotgun (WGS) entry which is preliminary data.</text>
</comment>
<dbReference type="GO" id="GO:0006955">
    <property type="term" value="P:immune response"/>
    <property type="evidence" value="ECO:0007669"/>
    <property type="project" value="TreeGrafter"/>
</dbReference>
<feature type="chain" id="PRO_5043787976" description="MHC class I-like antigen recognition-like domain-containing protein" evidence="3">
    <location>
        <begin position="19"/>
        <end position="100"/>
    </location>
</feature>
<evidence type="ECO:0000313" key="5">
    <source>
        <dbReference type="Proteomes" id="UP001311232"/>
    </source>
</evidence>
<dbReference type="InterPro" id="IPR050208">
    <property type="entry name" value="MHC_class-I_related"/>
</dbReference>
<dbReference type="AlphaFoldDB" id="A0AAV9SGX8"/>
<dbReference type="EMBL" id="JAHHUM010000371">
    <property type="protein sequence ID" value="KAK5620320.1"/>
    <property type="molecule type" value="Genomic_DNA"/>
</dbReference>
<dbReference type="SUPFAM" id="SSF54452">
    <property type="entry name" value="MHC antigen-recognition domain"/>
    <property type="match status" value="1"/>
</dbReference>
<keyword evidence="1" id="KW-0325">Glycoprotein</keyword>
<feature type="compositionally biased region" description="Polar residues" evidence="2">
    <location>
        <begin position="88"/>
        <end position="100"/>
    </location>
</feature>
<name>A0AAV9SGX8_9TELE</name>
<gene>
    <name evidence="4" type="ORF">CRENBAI_025486</name>
</gene>
<accession>A0AAV9SGX8</accession>